<feature type="chain" id="PRO_5039253376" description="DUF3558 domain-containing protein" evidence="1">
    <location>
        <begin position="33"/>
        <end position="190"/>
    </location>
</feature>
<evidence type="ECO:0000256" key="1">
    <source>
        <dbReference type="SAM" id="SignalP"/>
    </source>
</evidence>
<organism evidence="2 3">
    <name type="scientific">Streptomyces carminius</name>
    <dbReference type="NCBI Taxonomy" id="2665496"/>
    <lineage>
        <taxon>Bacteria</taxon>
        <taxon>Bacillati</taxon>
        <taxon>Actinomycetota</taxon>
        <taxon>Actinomycetes</taxon>
        <taxon>Kitasatosporales</taxon>
        <taxon>Streptomycetaceae</taxon>
        <taxon>Streptomyces</taxon>
    </lineage>
</organism>
<accession>A0A2M8LZU4</accession>
<name>A0A2M8LZU4_9ACTN</name>
<sequence length="190" mass="20162">MGSTGSTKRAKRRIASVLAAGCAAGLLPVATAAADSPAPAATRGVAPEPWEPYVDQGFTAPAGYTCAFPLKATPLEQDMVKRVLERHPGGAVKREEYKGPLVVEYENTDTGATVVRDVGGRGFPEYRTDGRLKRYLAVGPVGFGMRDGDDFPKGFWIVGGVHVAEFAEDGTRGFSVRMGPEENVCEALES</sequence>
<feature type="signal peptide" evidence="1">
    <location>
        <begin position="1"/>
        <end position="32"/>
    </location>
</feature>
<gene>
    <name evidence="2" type="ORF">CUT44_12380</name>
</gene>
<dbReference type="AlphaFoldDB" id="A0A2M8LZU4"/>
<keyword evidence="3" id="KW-1185">Reference proteome</keyword>
<proteinExistence type="predicted"/>
<evidence type="ECO:0000313" key="3">
    <source>
        <dbReference type="Proteomes" id="UP000230407"/>
    </source>
</evidence>
<evidence type="ECO:0000313" key="2">
    <source>
        <dbReference type="EMBL" id="PJE97471.1"/>
    </source>
</evidence>
<keyword evidence="1" id="KW-0732">Signal</keyword>
<reference evidence="2 3" key="1">
    <citation type="submission" date="2017-11" db="EMBL/GenBank/DDBJ databases">
        <title>Streptomyces carmine sp. nov., a novel actinomycete isolated from Sophora alopecuroides in Xinjiang, China.</title>
        <authorList>
            <person name="Wang Y."/>
            <person name="Luo X."/>
            <person name="Wan C."/>
            <person name="Zhang L."/>
        </authorList>
    </citation>
    <scope>NUCLEOTIDE SEQUENCE [LARGE SCALE GENOMIC DNA]</scope>
    <source>
        <strain evidence="2 3">TRM SA0054</strain>
    </source>
</reference>
<comment type="caution">
    <text evidence="2">The sequence shown here is derived from an EMBL/GenBank/DDBJ whole genome shotgun (WGS) entry which is preliminary data.</text>
</comment>
<evidence type="ECO:0008006" key="4">
    <source>
        <dbReference type="Google" id="ProtNLM"/>
    </source>
</evidence>
<dbReference type="RefSeq" id="WP_100202011.1">
    <property type="nucleotide sequence ID" value="NZ_PGGW01000040.1"/>
</dbReference>
<protein>
    <recommendedName>
        <fullName evidence="4">DUF3558 domain-containing protein</fullName>
    </recommendedName>
</protein>
<dbReference type="EMBL" id="PGGW01000040">
    <property type="protein sequence ID" value="PJE97471.1"/>
    <property type="molecule type" value="Genomic_DNA"/>
</dbReference>
<dbReference type="Proteomes" id="UP000230407">
    <property type="component" value="Unassembled WGS sequence"/>
</dbReference>